<dbReference type="GO" id="GO:0016779">
    <property type="term" value="F:nucleotidyltransferase activity"/>
    <property type="evidence" value="ECO:0007669"/>
    <property type="project" value="UniProtKB-KW"/>
</dbReference>
<dbReference type="CDD" id="cd04182">
    <property type="entry name" value="GT_2_like_f"/>
    <property type="match status" value="1"/>
</dbReference>
<keyword evidence="3" id="KW-0548">Nucleotidyltransferase</keyword>
<dbReference type="PANTHER" id="PTHR43777">
    <property type="entry name" value="MOLYBDENUM COFACTOR CYTIDYLYLTRANSFERASE"/>
    <property type="match status" value="1"/>
</dbReference>
<organism evidence="3 4">
    <name type="scientific">Paracoccus sulfuroxidans</name>
    <dbReference type="NCBI Taxonomy" id="384678"/>
    <lineage>
        <taxon>Bacteria</taxon>
        <taxon>Pseudomonadati</taxon>
        <taxon>Pseudomonadota</taxon>
        <taxon>Alphaproteobacteria</taxon>
        <taxon>Rhodobacterales</taxon>
        <taxon>Paracoccaceae</taxon>
        <taxon>Paracoccus</taxon>
    </lineage>
</organism>
<keyword evidence="1" id="KW-0460">Magnesium</keyword>
<dbReference type="Pfam" id="PF12804">
    <property type="entry name" value="NTP_transf_3"/>
    <property type="match status" value="1"/>
</dbReference>
<dbReference type="OrthoDB" id="9779263at2"/>
<dbReference type="AlphaFoldDB" id="A0A562NH29"/>
<proteinExistence type="predicted"/>
<feature type="domain" description="MobA-like NTP transferase" evidence="2">
    <location>
        <begin position="5"/>
        <end position="158"/>
    </location>
</feature>
<sequence length="186" mass="19442">MTVAALLLAAGQSRRFGAEDKLLADLNGAPLVIHAARALSGVDLRLAVVSAQPVADLLRAEGFATLMIPPGPQSASIMAGVAELQRLGATRIVIALGDMALLLPDDIRALLALPPDRPGSAWLEDAPSPPAIFPASWFPRLMGLTGDRGAGALLRDLDAASRLAIPARRLWDVDTPQALSDLAKNH</sequence>
<evidence type="ECO:0000259" key="2">
    <source>
        <dbReference type="Pfam" id="PF12804"/>
    </source>
</evidence>
<protein>
    <submittedName>
        <fullName evidence="3">Molybdenum cofactor cytidylyltransferase</fullName>
    </submittedName>
</protein>
<dbReference type="PANTHER" id="PTHR43777:SF1">
    <property type="entry name" value="MOLYBDENUM COFACTOR CYTIDYLYLTRANSFERASE"/>
    <property type="match status" value="1"/>
</dbReference>
<dbReference type="InterPro" id="IPR029044">
    <property type="entry name" value="Nucleotide-diphossugar_trans"/>
</dbReference>
<keyword evidence="3" id="KW-0808">Transferase</keyword>
<dbReference type="InterPro" id="IPR025877">
    <property type="entry name" value="MobA-like_NTP_Trfase"/>
</dbReference>
<dbReference type="EMBL" id="VLKU01000009">
    <property type="protein sequence ID" value="TWI31492.1"/>
    <property type="molecule type" value="Genomic_DNA"/>
</dbReference>
<gene>
    <name evidence="3" type="ORF">IQ24_02944</name>
</gene>
<evidence type="ECO:0000313" key="3">
    <source>
        <dbReference type="EMBL" id="TWI31492.1"/>
    </source>
</evidence>
<comment type="caution">
    <text evidence="3">The sequence shown here is derived from an EMBL/GenBank/DDBJ whole genome shotgun (WGS) entry which is preliminary data.</text>
</comment>
<evidence type="ECO:0000313" key="4">
    <source>
        <dbReference type="Proteomes" id="UP000316225"/>
    </source>
</evidence>
<dbReference type="RefSeq" id="WP_145399035.1">
    <property type="nucleotide sequence ID" value="NZ_VLKU01000009.1"/>
</dbReference>
<accession>A0A562NH29</accession>
<dbReference type="Proteomes" id="UP000316225">
    <property type="component" value="Unassembled WGS sequence"/>
</dbReference>
<reference evidence="3 4" key="1">
    <citation type="journal article" date="2015" name="Stand. Genomic Sci.">
        <title>Genomic Encyclopedia of Bacterial and Archaeal Type Strains, Phase III: the genomes of soil and plant-associated and newly described type strains.</title>
        <authorList>
            <person name="Whitman W.B."/>
            <person name="Woyke T."/>
            <person name="Klenk H.P."/>
            <person name="Zhou Y."/>
            <person name="Lilburn T.G."/>
            <person name="Beck B.J."/>
            <person name="De Vos P."/>
            <person name="Vandamme P."/>
            <person name="Eisen J.A."/>
            <person name="Garrity G."/>
            <person name="Hugenholtz P."/>
            <person name="Kyrpides N.C."/>
        </authorList>
    </citation>
    <scope>NUCLEOTIDE SEQUENCE [LARGE SCALE GENOMIC DNA]</scope>
    <source>
        <strain evidence="3 4">CGMCC 1.5364</strain>
    </source>
</reference>
<dbReference type="Gene3D" id="3.90.550.10">
    <property type="entry name" value="Spore Coat Polysaccharide Biosynthesis Protein SpsA, Chain A"/>
    <property type="match status" value="1"/>
</dbReference>
<name>A0A562NH29_9RHOB</name>
<dbReference type="SUPFAM" id="SSF53448">
    <property type="entry name" value="Nucleotide-diphospho-sugar transferases"/>
    <property type="match status" value="1"/>
</dbReference>
<evidence type="ECO:0000256" key="1">
    <source>
        <dbReference type="ARBA" id="ARBA00022842"/>
    </source>
</evidence>
<keyword evidence="4" id="KW-1185">Reference proteome</keyword>